<reference evidence="1" key="1">
    <citation type="journal article" date="2023" name="G3 (Bethesda)">
        <title>A reference genome for the long-term kleptoplast-retaining sea slug Elysia crispata morphotype clarki.</title>
        <authorList>
            <person name="Eastman K.E."/>
            <person name="Pendleton A.L."/>
            <person name="Shaikh M.A."/>
            <person name="Suttiyut T."/>
            <person name="Ogas R."/>
            <person name="Tomko P."/>
            <person name="Gavelis G."/>
            <person name="Widhalm J.R."/>
            <person name="Wisecaver J.H."/>
        </authorList>
    </citation>
    <scope>NUCLEOTIDE SEQUENCE</scope>
    <source>
        <strain evidence="1">ECLA1</strain>
    </source>
</reference>
<protein>
    <submittedName>
        <fullName evidence="1">Uncharacterized protein</fullName>
    </submittedName>
</protein>
<sequence length="82" mass="9352">MKVPFVVTTVTELDADKRTVFESRATRLLCPPSPLSTWRHSPLVLGQVSRDILRWFTSSPVLNITDWLLDVIINTCMTHVTQ</sequence>
<dbReference type="AlphaFoldDB" id="A0AAE0Y7E7"/>
<keyword evidence="2" id="KW-1185">Reference proteome</keyword>
<dbReference type="EMBL" id="JAWDGP010006781">
    <property type="protein sequence ID" value="KAK3735563.1"/>
    <property type="molecule type" value="Genomic_DNA"/>
</dbReference>
<evidence type="ECO:0000313" key="1">
    <source>
        <dbReference type="EMBL" id="KAK3735563.1"/>
    </source>
</evidence>
<proteinExistence type="predicted"/>
<dbReference type="Proteomes" id="UP001283361">
    <property type="component" value="Unassembled WGS sequence"/>
</dbReference>
<name>A0AAE0Y7E7_9GAST</name>
<accession>A0AAE0Y7E7</accession>
<evidence type="ECO:0000313" key="2">
    <source>
        <dbReference type="Proteomes" id="UP001283361"/>
    </source>
</evidence>
<gene>
    <name evidence="1" type="ORF">RRG08_054136</name>
</gene>
<organism evidence="1 2">
    <name type="scientific">Elysia crispata</name>
    <name type="common">lettuce slug</name>
    <dbReference type="NCBI Taxonomy" id="231223"/>
    <lineage>
        <taxon>Eukaryota</taxon>
        <taxon>Metazoa</taxon>
        <taxon>Spiralia</taxon>
        <taxon>Lophotrochozoa</taxon>
        <taxon>Mollusca</taxon>
        <taxon>Gastropoda</taxon>
        <taxon>Heterobranchia</taxon>
        <taxon>Euthyneura</taxon>
        <taxon>Panpulmonata</taxon>
        <taxon>Sacoglossa</taxon>
        <taxon>Placobranchoidea</taxon>
        <taxon>Plakobranchidae</taxon>
        <taxon>Elysia</taxon>
    </lineage>
</organism>
<comment type="caution">
    <text evidence="1">The sequence shown here is derived from an EMBL/GenBank/DDBJ whole genome shotgun (WGS) entry which is preliminary data.</text>
</comment>